<reference evidence="2" key="1">
    <citation type="submission" date="2015-10" db="EMBL/GenBank/DDBJ databases">
        <authorList>
            <person name="Lehtovirta-Morley L.E."/>
            <person name="Vieille C."/>
        </authorList>
    </citation>
    <scope>NUCLEOTIDE SEQUENCE [LARGE SCALE GENOMIC DNA]</scope>
</reference>
<proteinExistence type="predicted"/>
<name>A0A128A2A1_9ARCH</name>
<sequence length="62" mass="7136">MRLFKKKEEVLDPYTVEQCNSCNKTSKRKFKEGDHVFKMTEKCASCGNGQMMVAKIFGEVVK</sequence>
<accession>A0A128A2A1</accession>
<evidence type="ECO:0000313" key="2">
    <source>
        <dbReference type="Proteomes" id="UP000196239"/>
    </source>
</evidence>
<dbReference type="EMBL" id="LN890280">
    <property type="protein sequence ID" value="CUR51450.1"/>
    <property type="molecule type" value="Genomic_DNA"/>
</dbReference>
<evidence type="ECO:0000313" key="1">
    <source>
        <dbReference type="EMBL" id="CUR51450.1"/>
    </source>
</evidence>
<organism evidence="1 2">
    <name type="scientific">Nitrosotalea devaniterrae</name>
    <dbReference type="NCBI Taxonomy" id="1078905"/>
    <lineage>
        <taxon>Archaea</taxon>
        <taxon>Nitrososphaerota</taxon>
        <taxon>Nitrososphaeria</taxon>
        <taxon>Nitrosotaleales</taxon>
        <taxon>Nitrosotaleaceae</taxon>
        <taxon>Nitrosotalea</taxon>
    </lineage>
</organism>
<gene>
    <name evidence="1" type="ORF">NDEV_0685</name>
</gene>
<dbReference type="KEGG" id="ndv:NDEV_0685"/>
<keyword evidence="2" id="KW-1185">Reference proteome</keyword>
<dbReference type="AlphaFoldDB" id="A0A128A2A1"/>
<protein>
    <submittedName>
        <fullName evidence="1">Uncharacterized protein</fullName>
    </submittedName>
</protein>
<dbReference type="Proteomes" id="UP000196239">
    <property type="component" value="Chromosome 1"/>
</dbReference>